<dbReference type="PROSITE" id="PS50932">
    <property type="entry name" value="HTH_LACI_2"/>
    <property type="match status" value="1"/>
</dbReference>
<evidence type="ECO:0000256" key="2">
    <source>
        <dbReference type="ARBA" id="ARBA00023015"/>
    </source>
</evidence>
<evidence type="ECO:0000256" key="4">
    <source>
        <dbReference type="ARBA" id="ARBA00023163"/>
    </source>
</evidence>
<reference evidence="6 7" key="1">
    <citation type="submission" date="2016-09" db="EMBL/GenBank/DDBJ databases">
        <authorList>
            <person name="Capua I."/>
            <person name="De Benedictis P."/>
            <person name="Joannis T."/>
            <person name="Lombin L.H."/>
            <person name="Cattoli G."/>
        </authorList>
    </citation>
    <scope>NUCLEOTIDE SEQUENCE [LARGE SCALE GENOMIC DNA]</scope>
    <source>
        <strain evidence="6 7">GluBS11</strain>
    </source>
</reference>
<protein>
    <submittedName>
        <fullName evidence="6">LacI family transcriptional regulator</fullName>
    </submittedName>
</protein>
<dbReference type="Gene3D" id="1.10.260.40">
    <property type="entry name" value="lambda repressor-like DNA-binding domains"/>
    <property type="match status" value="1"/>
</dbReference>
<dbReference type="CDD" id="cd06267">
    <property type="entry name" value="PBP1_LacI_sugar_binding-like"/>
    <property type="match status" value="1"/>
</dbReference>
<sequence length="344" mass="38558">MKVKVKDVAEMVGVSPTTVSLVLNKKPSRISEATKNKILAIAQEMQYEEKQYSDMEEKIKIKTVGIVMPNCENMFYQTCVKGAEEALNNYGYEVFRCDVSESPERCFKAIENLHSKFVDGMIIIPPNGINDDGNYDKMLQYFNTSRVPMILLERAVHSVFCDFVTGDNQSGAYVGTEYLIKEGHKKIGLIVGDKLAYVSTRRIKGYKEALEENGLEFNEDFISYGDFTKESGISAAKSLHEKGVTAIFAGNDLMAYGVYVYAVKNGIRIPEGLSLLGYDNTELCEMLPVKLSSIDQSAESMGKKAAEVIKNCMKTKYSLDEKKPKNYYFTPVLIERASVRKLGK</sequence>
<dbReference type="STRING" id="1619234.SAMN05421730_100960"/>
<keyword evidence="1" id="KW-0678">Repressor</keyword>
<evidence type="ECO:0000256" key="3">
    <source>
        <dbReference type="ARBA" id="ARBA00023125"/>
    </source>
</evidence>
<accession>A0A1D3TTD2</accession>
<dbReference type="PANTHER" id="PTHR30146:SF148">
    <property type="entry name" value="HTH-TYPE TRANSCRIPTIONAL REPRESSOR PURR-RELATED"/>
    <property type="match status" value="1"/>
</dbReference>
<name>A0A1D3TTD2_9FIRM</name>
<keyword evidence="7" id="KW-1185">Reference proteome</keyword>
<keyword evidence="4" id="KW-0804">Transcription</keyword>
<dbReference type="Proteomes" id="UP000199315">
    <property type="component" value="Unassembled WGS sequence"/>
</dbReference>
<gene>
    <name evidence="6" type="ORF">SAMN05421730_100960</name>
</gene>
<evidence type="ECO:0000256" key="1">
    <source>
        <dbReference type="ARBA" id="ARBA00022491"/>
    </source>
</evidence>
<dbReference type="InterPro" id="IPR010982">
    <property type="entry name" value="Lambda_DNA-bd_dom_sf"/>
</dbReference>
<dbReference type="CDD" id="cd01392">
    <property type="entry name" value="HTH_LacI"/>
    <property type="match status" value="1"/>
</dbReference>
<dbReference type="OrthoDB" id="9775106at2"/>
<dbReference type="RefSeq" id="WP_091233139.1">
    <property type="nucleotide sequence ID" value="NZ_FMKA01000009.1"/>
</dbReference>
<keyword evidence="3" id="KW-0238">DNA-binding</keyword>
<feature type="domain" description="HTH lacI-type" evidence="5">
    <location>
        <begin position="3"/>
        <end position="47"/>
    </location>
</feature>
<dbReference type="GO" id="GO:0003700">
    <property type="term" value="F:DNA-binding transcription factor activity"/>
    <property type="evidence" value="ECO:0007669"/>
    <property type="project" value="TreeGrafter"/>
</dbReference>
<evidence type="ECO:0000259" key="5">
    <source>
        <dbReference type="PROSITE" id="PS50932"/>
    </source>
</evidence>
<dbReference type="PANTHER" id="PTHR30146">
    <property type="entry name" value="LACI-RELATED TRANSCRIPTIONAL REPRESSOR"/>
    <property type="match status" value="1"/>
</dbReference>
<proteinExistence type="predicted"/>
<dbReference type="SUPFAM" id="SSF47413">
    <property type="entry name" value="lambda repressor-like DNA-binding domains"/>
    <property type="match status" value="1"/>
</dbReference>
<dbReference type="Pfam" id="PF00356">
    <property type="entry name" value="LacI"/>
    <property type="match status" value="1"/>
</dbReference>
<dbReference type="PROSITE" id="PS00356">
    <property type="entry name" value="HTH_LACI_1"/>
    <property type="match status" value="1"/>
</dbReference>
<dbReference type="EMBL" id="FMKA01000009">
    <property type="protein sequence ID" value="SCP97244.1"/>
    <property type="molecule type" value="Genomic_DNA"/>
</dbReference>
<evidence type="ECO:0000313" key="7">
    <source>
        <dbReference type="Proteomes" id="UP000199315"/>
    </source>
</evidence>
<organism evidence="6 7">
    <name type="scientific">Anaerobium acetethylicum</name>
    <dbReference type="NCBI Taxonomy" id="1619234"/>
    <lineage>
        <taxon>Bacteria</taxon>
        <taxon>Bacillati</taxon>
        <taxon>Bacillota</taxon>
        <taxon>Clostridia</taxon>
        <taxon>Lachnospirales</taxon>
        <taxon>Lachnospiraceae</taxon>
        <taxon>Anaerobium</taxon>
    </lineage>
</organism>
<dbReference type="GO" id="GO:0000976">
    <property type="term" value="F:transcription cis-regulatory region binding"/>
    <property type="evidence" value="ECO:0007669"/>
    <property type="project" value="TreeGrafter"/>
</dbReference>
<dbReference type="InterPro" id="IPR028082">
    <property type="entry name" value="Peripla_BP_I"/>
</dbReference>
<dbReference type="SUPFAM" id="SSF53822">
    <property type="entry name" value="Periplasmic binding protein-like I"/>
    <property type="match status" value="1"/>
</dbReference>
<dbReference type="InterPro" id="IPR000843">
    <property type="entry name" value="HTH_LacI"/>
</dbReference>
<dbReference type="InterPro" id="IPR001761">
    <property type="entry name" value="Peripla_BP/Lac1_sug-bd_dom"/>
</dbReference>
<dbReference type="Pfam" id="PF00532">
    <property type="entry name" value="Peripla_BP_1"/>
    <property type="match status" value="1"/>
</dbReference>
<dbReference type="SMART" id="SM00354">
    <property type="entry name" value="HTH_LACI"/>
    <property type="match status" value="1"/>
</dbReference>
<evidence type="ECO:0000313" key="6">
    <source>
        <dbReference type="EMBL" id="SCP97244.1"/>
    </source>
</evidence>
<dbReference type="Gene3D" id="3.40.50.2300">
    <property type="match status" value="2"/>
</dbReference>
<dbReference type="AlphaFoldDB" id="A0A1D3TTD2"/>
<keyword evidence="2" id="KW-0805">Transcription regulation</keyword>